<organism evidence="1 2">
    <name type="scientific">Paraphaeosphaeria minitans</name>
    <dbReference type="NCBI Taxonomy" id="565426"/>
    <lineage>
        <taxon>Eukaryota</taxon>
        <taxon>Fungi</taxon>
        <taxon>Dikarya</taxon>
        <taxon>Ascomycota</taxon>
        <taxon>Pezizomycotina</taxon>
        <taxon>Dothideomycetes</taxon>
        <taxon>Pleosporomycetidae</taxon>
        <taxon>Pleosporales</taxon>
        <taxon>Massarineae</taxon>
        <taxon>Didymosphaeriaceae</taxon>
        <taxon>Paraphaeosphaeria</taxon>
    </lineage>
</organism>
<evidence type="ECO:0000313" key="1">
    <source>
        <dbReference type="EMBL" id="KAF9731747.1"/>
    </source>
</evidence>
<accession>A0A9P6G9R4</accession>
<dbReference type="Pfam" id="PF13921">
    <property type="entry name" value="Myb_DNA-bind_6"/>
    <property type="match status" value="1"/>
</dbReference>
<evidence type="ECO:0000313" key="2">
    <source>
        <dbReference type="Proteomes" id="UP000756921"/>
    </source>
</evidence>
<sequence length="276" mass="32050">MINHRRLTIGRKNTLVAGLKASKTSDMIAKELDVPPGLVRQRISILDETGKITVDAAVHAPIHDHYWTHEEEAKLLDLRDTQKFGWTKLAKELGPVFTHTIVKWRHQRIKEGVKRRIWSWDKAQEDHLAACLEKKKAGSVIASEMGVDVCFINQRITMIQETEKKAAVQRRKSLYKYPPQWTAEHDEICIRLYLTGMMEADLRSIGLFGVTDSNWYVQRIMQHLSGFTEANFRGISPLGVALLQSYRDPRYRWTRKDVFELNFGQWYFPIYVSLPV</sequence>
<dbReference type="EMBL" id="WJXW01000012">
    <property type="protein sequence ID" value="KAF9731747.1"/>
    <property type="molecule type" value="Genomic_DNA"/>
</dbReference>
<dbReference type="AlphaFoldDB" id="A0A9P6G9R4"/>
<dbReference type="Proteomes" id="UP000756921">
    <property type="component" value="Unassembled WGS sequence"/>
</dbReference>
<name>A0A9P6G9R4_9PLEO</name>
<gene>
    <name evidence="1" type="ORF">PMIN01_10764</name>
</gene>
<protein>
    <submittedName>
        <fullName evidence="1">Uncharacterized protein</fullName>
    </submittedName>
</protein>
<keyword evidence="2" id="KW-1185">Reference proteome</keyword>
<comment type="caution">
    <text evidence="1">The sequence shown here is derived from an EMBL/GenBank/DDBJ whole genome shotgun (WGS) entry which is preliminary data.</text>
</comment>
<reference evidence="1" key="1">
    <citation type="journal article" date="2020" name="Mol. Plant Microbe Interact.">
        <title>Genome Sequence of the Biocontrol Agent Coniothyrium minitans strain Conio (IMI 134523).</title>
        <authorList>
            <person name="Patel D."/>
            <person name="Shittu T.A."/>
            <person name="Baroncelli R."/>
            <person name="Muthumeenakshi S."/>
            <person name="Osborne T.H."/>
            <person name="Janganan T.K."/>
            <person name="Sreenivasaprasad S."/>
        </authorList>
    </citation>
    <scope>NUCLEOTIDE SEQUENCE</scope>
    <source>
        <strain evidence="1">Conio</strain>
    </source>
</reference>
<proteinExistence type="predicted"/>